<keyword evidence="2" id="KW-0732">Signal</keyword>
<evidence type="ECO:0008006" key="5">
    <source>
        <dbReference type="Google" id="ProtNLM"/>
    </source>
</evidence>
<gene>
    <name evidence="3" type="ordered locus">Marky_0989</name>
</gene>
<dbReference type="KEGG" id="mhd:Marky_0989"/>
<evidence type="ECO:0000256" key="1">
    <source>
        <dbReference type="SAM" id="Phobius"/>
    </source>
</evidence>
<dbReference type="AlphaFoldDB" id="F2NLB3"/>
<dbReference type="eggNOG" id="ENOG502ZSEE">
    <property type="taxonomic scope" value="Bacteria"/>
</dbReference>
<proteinExistence type="predicted"/>
<organism evidence="3 4">
    <name type="scientific">Marinithermus hydrothermalis (strain DSM 14884 / JCM 11576 / T1)</name>
    <dbReference type="NCBI Taxonomy" id="869210"/>
    <lineage>
        <taxon>Bacteria</taxon>
        <taxon>Thermotogati</taxon>
        <taxon>Deinococcota</taxon>
        <taxon>Deinococci</taxon>
        <taxon>Thermales</taxon>
        <taxon>Thermaceae</taxon>
        <taxon>Marinithermus</taxon>
    </lineage>
</organism>
<dbReference type="STRING" id="869210.Marky_0989"/>
<reference evidence="3 4" key="1">
    <citation type="journal article" date="2012" name="Stand. Genomic Sci.">
        <title>Complete genome sequence of the aerobic, heterotroph Marinithermus hydrothermalis type strain (T1(T)) from a deep-sea hydrothermal vent chimney.</title>
        <authorList>
            <person name="Copeland A."/>
            <person name="Gu W."/>
            <person name="Yasawong M."/>
            <person name="Lapidus A."/>
            <person name="Lucas S."/>
            <person name="Deshpande S."/>
            <person name="Pagani I."/>
            <person name="Tapia R."/>
            <person name="Cheng J.F."/>
            <person name="Goodwin L.A."/>
            <person name="Pitluck S."/>
            <person name="Liolios K."/>
            <person name="Ivanova N."/>
            <person name="Mavromatis K."/>
            <person name="Mikhailova N."/>
            <person name="Pati A."/>
            <person name="Chen A."/>
            <person name="Palaniappan K."/>
            <person name="Land M."/>
            <person name="Pan C."/>
            <person name="Brambilla E.M."/>
            <person name="Rohde M."/>
            <person name="Tindall B.J."/>
            <person name="Sikorski J."/>
            <person name="Goker M."/>
            <person name="Detter J.C."/>
            <person name="Bristow J."/>
            <person name="Eisen J.A."/>
            <person name="Markowitz V."/>
            <person name="Hugenholtz P."/>
            <person name="Kyrpides N.C."/>
            <person name="Klenk H.P."/>
            <person name="Woyke T."/>
        </authorList>
    </citation>
    <scope>NUCLEOTIDE SEQUENCE [LARGE SCALE GENOMIC DNA]</scope>
    <source>
        <strain evidence="4">DSM 14884 / JCM 11576 / T1</strain>
    </source>
</reference>
<dbReference type="Proteomes" id="UP000007030">
    <property type="component" value="Chromosome"/>
</dbReference>
<dbReference type="RefSeq" id="WP_013703780.1">
    <property type="nucleotide sequence ID" value="NC_015387.1"/>
</dbReference>
<accession>F2NLB3</accession>
<keyword evidence="1" id="KW-0812">Transmembrane</keyword>
<feature type="chain" id="PRO_5003282703" description="LPXTG-motif cell wall anchor domain protein" evidence="2">
    <location>
        <begin position="18"/>
        <end position="163"/>
    </location>
</feature>
<protein>
    <recommendedName>
        <fullName evidence="5">LPXTG-motif cell wall anchor domain protein</fullName>
    </recommendedName>
</protein>
<feature type="transmembrane region" description="Helical" evidence="1">
    <location>
        <begin position="134"/>
        <end position="152"/>
    </location>
</feature>
<evidence type="ECO:0000256" key="2">
    <source>
        <dbReference type="SAM" id="SignalP"/>
    </source>
</evidence>
<sequence>MRALLLTLLLLGTLAQAHGGHLELENARILVRDTEAFLEARLVYGEEEPLALTAVVLQGVEGVLEERQTQGYAPLSRIEIQPGTLEFGPETPVRVRFEIAGLELKGPTVPVTLLITPGGLVTQAVPLDTGTASVRPSLGVLLAVLLALWVLLGRYRRAKPQRP</sequence>
<keyword evidence="1" id="KW-0472">Membrane</keyword>
<evidence type="ECO:0000313" key="3">
    <source>
        <dbReference type="EMBL" id="AEB11732.1"/>
    </source>
</evidence>
<name>F2NLB3_MARHT</name>
<keyword evidence="1" id="KW-1133">Transmembrane helix</keyword>
<evidence type="ECO:0000313" key="4">
    <source>
        <dbReference type="Proteomes" id="UP000007030"/>
    </source>
</evidence>
<dbReference type="HOGENOM" id="CLU_1625104_0_0_0"/>
<dbReference type="EMBL" id="CP002630">
    <property type="protein sequence ID" value="AEB11732.1"/>
    <property type="molecule type" value="Genomic_DNA"/>
</dbReference>
<feature type="signal peptide" evidence="2">
    <location>
        <begin position="1"/>
        <end position="17"/>
    </location>
</feature>
<keyword evidence="4" id="KW-1185">Reference proteome</keyword>